<evidence type="ECO:0000313" key="4">
    <source>
        <dbReference type="Proteomes" id="UP001165289"/>
    </source>
</evidence>
<dbReference type="InterPro" id="IPR050387">
    <property type="entry name" value="Hedgehog_Signaling"/>
</dbReference>
<dbReference type="CDD" id="cd00081">
    <property type="entry name" value="Hint"/>
    <property type="match status" value="1"/>
</dbReference>
<dbReference type="Proteomes" id="UP001165289">
    <property type="component" value="Unassembled WGS sequence"/>
</dbReference>
<dbReference type="GO" id="GO:0016540">
    <property type="term" value="P:protein autoprocessing"/>
    <property type="evidence" value="ECO:0007669"/>
    <property type="project" value="InterPro"/>
</dbReference>
<proteinExistence type="predicted"/>
<dbReference type="InterPro" id="IPR001767">
    <property type="entry name" value="Hedgehog_Hint"/>
</dbReference>
<name>A0AAV7K384_9METZ</name>
<dbReference type="Pfam" id="PF01079">
    <property type="entry name" value="Hint"/>
    <property type="match status" value="1"/>
</dbReference>
<organism evidence="3 4">
    <name type="scientific">Oopsacas minuta</name>
    <dbReference type="NCBI Taxonomy" id="111878"/>
    <lineage>
        <taxon>Eukaryota</taxon>
        <taxon>Metazoa</taxon>
        <taxon>Porifera</taxon>
        <taxon>Hexactinellida</taxon>
        <taxon>Hexasterophora</taxon>
        <taxon>Lyssacinosida</taxon>
        <taxon>Leucopsacidae</taxon>
        <taxon>Oopsacas</taxon>
    </lineage>
</organism>
<dbReference type="PANTHER" id="PTHR11889:SF31">
    <property type="entry name" value="PROTEIN HEDGEHOG"/>
    <property type="match status" value="1"/>
</dbReference>
<comment type="caution">
    <text evidence="3">The sequence shown here is derived from an EMBL/GenBank/DDBJ whole genome shotgun (WGS) entry which is preliminary data.</text>
</comment>
<dbReference type="EMBL" id="JAKMXF010000186">
    <property type="protein sequence ID" value="KAI6655632.1"/>
    <property type="molecule type" value="Genomic_DNA"/>
</dbReference>
<dbReference type="InterPro" id="IPR027417">
    <property type="entry name" value="P-loop_NTPase"/>
</dbReference>
<dbReference type="InterPro" id="IPR036844">
    <property type="entry name" value="Hint_dom_sf"/>
</dbReference>
<evidence type="ECO:0000256" key="1">
    <source>
        <dbReference type="SAM" id="MobiDB-lite"/>
    </source>
</evidence>
<dbReference type="Gene3D" id="3.40.50.300">
    <property type="entry name" value="P-loop containing nucleotide triphosphate hydrolases"/>
    <property type="match status" value="1"/>
</dbReference>
<evidence type="ECO:0000313" key="3">
    <source>
        <dbReference type="EMBL" id="KAI6655632.1"/>
    </source>
</evidence>
<dbReference type="SUPFAM" id="SSF52540">
    <property type="entry name" value="P-loop containing nucleoside triphosphate hydrolases"/>
    <property type="match status" value="1"/>
</dbReference>
<reference evidence="3 4" key="1">
    <citation type="journal article" date="2023" name="BMC Biol.">
        <title>The compact genome of the sponge Oopsacas minuta (Hexactinellida) is lacking key metazoan core genes.</title>
        <authorList>
            <person name="Santini S."/>
            <person name="Schenkelaars Q."/>
            <person name="Jourda C."/>
            <person name="Duchesne M."/>
            <person name="Belahbib H."/>
            <person name="Rocher C."/>
            <person name="Selva M."/>
            <person name="Riesgo A."/>
            <person name="Vervoort M."/>
            <person name="Leys S.P."/>
            <person name="Kodjabachian L."/>
            <person name="Le Bivic A."/>
            <person name="Borchiellini C."/>
            <person name="Claverie J.M."/>
            <person name="Renard E."/>
        </authorList>
    </citation>
    <scope>NUCLEOTIDE SEQUENCE [LARGE SCALE GENOMIC DNA]</scope>
    <source>
        <strain evidence="3">SPO-2</strain>
    </source>
</reference>
<evidence type="ECO:0000259" key="2">
    <source>
        <dbReference type="Pfam" id="PF01079"/>
    </source>
</evidence>
<accession>A0AAV7K384</accession>
<protein>
    <recommendedName>
        <fullName evidence="2">Hedgehog protein Hint domain-containing protein</fullName>
    </recommendedName>
</protein>
<dbReference type="PANTHER" id="PTHR11889">
    <property type="entry name" value="HEDGEHOG"/>
    <property type="match status" value="1"/>
</dbReference>
<feature type="region of interest" description="Disordered" evidence="1">
    <location>
        <begin position="989"/>
        <end position="1012"/>
    </location>
</feature>
<sequence length="1121" mass="127761">MAERDPSGFNISDQFDQSREDLQQPTRQDRDGYLNLPSTLMQAYAMKTNQHTGMYMVQLSIEAQRACNEAIIFVYGLSGHGKSQSLNHLFGFELIPVGKIYKASDTKSVTEYVAKLVSDTWEVTNLEIGFIDAPGWQDTQGEQQDAKNMATIQQFIENHPHLGSRIYKCYPNIILIAVNATDERIDGPNSSFCKMLNALKHLKIVDKKKPNVIFILTHVMSLPPGNFNEELNQRSTIIKRNCKQLLEIDPMVICLENKPDLFLMPVEGDWTVIEATGERQPLNLFKAMINLMTRNGDEVGVEAVRIYFPNRGENAPREGAAIHPDQVKFDSIQKWRRTINQKNKGIVNDECTKAIKKYEQENKQFQKGTFNPLMLEFNNAGINSKKDIHHKDIFEVQELFGGCILGELEKELIISEFGVRPVNYPEILQELGTGLFLEDNTKIPIHSIFSYAPAIVRNGIMLPACVQIRYCDDTTVVCNCITGDCQMENNLECVLTRCQPAPTDRLLSLRAPLMQESIKLQKHVFKFAIIHNIFRMDLQITLDTINNINDDFKQAIKDLPDPETREHDPVYYQFINDYGNCFRIMLEGGGIISGEIELQIPQENIAQTELLIKNHIQIYLTIMKRDRDQERQLVGDQDGKMVLDELFKCRLRWDGGTQPELLENNLDELQQDDLDRWKRSLHRTPITVDKINSNIETNHIYELVGHFDRNKAKKIKQILTRQKEDVIRFTSRDFEATMLFAEKSQQLDIFQTLPPEPIGPVPNGPSPGDASTRVKAAIPNSITGYPDTSLVTAKKNQQDPDGRIVRIEEVELGDWILCVDQNFNLIYDRISRIEKTPGNFYYHKFGYGENRNFVSGSKAFIMSTNLKLKRADKTLTRDKIYSIITEDRVVMTRYDIGLTKISRKSGNVRFKIQNRVDLFPIVDGIVVGESCFPGNACVVLKGGDRVRMDELKIGDYVLSIHPTTYKPVYSKVPVPAHQLRVGDTIHFLSPPSSSSLSHQQEEEEGKQKERRDSHTLISVPVLHIDTCTHKGYYAPFTNNGLIVVDNIAASVYSHTSTHSSNWLWHSVTSGMVHQFGMHRVGQCVLTPVRVGCKLDVGGVLSELMDTHTHIHKYCQWLLKNF</sequence>
<keyword evidence="4" id="KW-1185">Reference proteome</keyword>
<feature type="domain" description="Hedgehog protein Hint" evidence="2">
    <location>
        <begin position="1011"/>
        <end position="1059"/>
    </location>
</feature>
<dbReference type="AlphaFoldDB" id="A0AAV7K384"/>
<dbReference type="Gene3D" id="2.170.16.10">
    <property type="entry name" value="Hedgehog/Intein (Hint) domain"/>
    <property type="match status" value="2"/>
</dbReference>
<feature type="compositionally biased region" description="Basic and acidic residues" evidence="1">
    <location>
        <begin position="16"/>
        <end position="31"/>
    </location>
</feature>
<feature type="region of interest" description="Disordered" evidence="1">
    <location>
        <begin position="1"/>
        <end position="31"/>
    </location>
</feature>
<dbReference type="SUPFAM" id="SSF51294">
    <property type="entry name" value="Hedgehog/intein (Hint) domain"/>
    <property type="match status" value="1"/>
</dbReference>
<gene>
    <name evidence="3" type="ORF">LOD99_11391</name>
</gene>